<sequence length="345" mass="37773">MSNLVRLLVSPLEPLHLGLGDLGGPESFSVDSVTRVPPPTTILGALGNYLNVRLTNVCNGLINGSYSFEDLIQLVSEIFGEKDISAQDLINYNKEPLLWGPLIYMRGNGKYYVSTGDVYIERNELLKFVESIIKKLLKPTPDESPTQVEKRLIVQESTRIGVSIDRSTGTVSNMYRARFVNYKEDIEMVYLLKRPSNGLLGSMLNESYGSSNNIGGGGAQVLTRLGGEGRVALISFEDGDADLWGGGELAVTLQPILYYQDRAGMKLSEIRGLECIDEVYGIYSNGRLKVRTMHLGLGFSEVCGVRRPILQALPAGTIIKLRKECGNAKSVGLLSMLGYGSLLKL</sequence>
<accession>A0A830GVA6</accession>
<gene>
    <name evidence="1" type="ORF">GCM10007981_10340</name>
</gene>
<reference evidence="1" key="2">
    <citation type="submission" date="2020-09" db="EMBL/GenBank/DDBJ databases">
        <authorList>
            <person name="Sun Q."/>
            <person name="Ohkuma M."/>
        </authorList>
    </citation>
    <scope>NUCLEOTIDE SEQUENCE</scope>
    <source>
        <strain evidence="1">JCM 10088</strain>
    </source>
</reference>
<evidence type="ECO:0000313" key="1">
    <source>
        <dbReference type="EMBL" id="GGP20800.1"/>
    </source>
</evidence>
<dbReference type="EMBL" id="BMNL01000002">
    <property type="protein sequence ID" value="GGP20800.1"/>
    <property type="molecule type" value="Genomic_DNA"/>
</dbReference>
<protein>
    <submittedName>
        <fullName evidence="1">Uncharacterized protein</fullName>
    </submittedName>
</protein>
<proteinExistence type="predicted"/>
<dbReference type="OrthoDB" id="29246at2157"/>
<organism evidence="1 2">
    <name type="scientific">Thermocladium modestius</name>
    <dbReference type="NCBI Taxonomy" id="62609"/>
    <lineage>
        <taxon>Archaea</taxon>
        <taxon>Thermoproteota</taxon>
        <taxon>Thermoprotei</taxon>
        <taxon>Thermoproteales</taxon>
        <taxon>Thermoproteaceae</taxon>
        <taxon>Thermocladium</taxon>
    </lineage>
</organism>
<dbReference type="AlphaFoldDB" id="A0A830GVA6"/>
<dbReference type="RefSeq" id="WP_188596343.1">
    <property type="nucleotide sequence ID" value="NZ_BMNL01000002.1"/>
</dbReference>
<dbReference type="Proteomes" id="UP000610960">
    <property type="component" value="Unassembled WGS sequence"/>
</dbReference>
<evidence type="ECO:0000313" key="2">
    <source>
        <dbReference type="Proteomes" id="UP000610960"/>
    </source>
</evidence>
<comment type="caution">
    <text evidence="1">The sequence shown here is derived from an EMBL/GenBank/DDBJ whole genome shotgun (WGS) entry which is preliminary data.</text>
</comment>
<name>A0A830GVA6_9CREN</name>
<keyword evidence="2" id="KW-1185">Reference proteome</keyword>
<reference evidence="1" key="1">
    <citation type="journal article" date="2014" name="Int. J. Syst. Evol. Microbiol.">
        <title>Complete genome sequence of Corynebacterium casei LMG S-19264T (=DSM 44701T), isolated from a smear-ripened cheese.</title>
        <authorList>
            <consortium name="US DOE Joint Genome Institute (JGI-PGF)"/>
            <person name="Walter F."/>
            <person name="Albersmeier A."/>
            <person name="Kalinowski J."/>
            <person name="Ruckert C."/>
        </authorList>
    </citation>
    <scope>NUCLEOTIDE SEQUENCE</scope>
    <source>
        <strain evidence="1">JCM 10088</strain>
    </source>
</reference>